<dbReference type="Proteomes" id="UP000504638">
    <property type="component" value="Unplaced"/>
</dbReference>
<proteinExistence type="predicted"/>
<organism evidence="1">
    <name type="scientific">Eremomyces bilateralis CBS 781.70</name>
    <dbReference type="NCBI Taxonomy" id="1392243"/>
    <lineage>
        <taxon>Eukaryota</taxon>
        <taxon>Fungi</taxon>
        <taxon>Dikarya</taxon>
        <taxon>Ascomycota</taxon>
        <taxon>Pezizomycotina</taxon>
        <taxon>Dothideomycetes</taxon>
        <taxon>Dothideomycetes incertae sedis</taxon>
        <taxon>Eremomycetales</taxon>
        <taxon>Eremomycetaceae</taxon>
        <taxon>Eremomyces</taxon>
    </lineage>
</organism>
<evidence type="ECO:0000313" key="2">
    <source>
        <dbReference type="Proteomes" id="UP000504638"/>
    </source>
</evidence>
<gene>
    <name evidence="1 3" type="ORF">P152DRAFT_216410</name>
</gene>
<reference evidence="3" key="3">
    <citation type="submission" date="2025-04" db="UniProtKB">
        <authorList>
            <consortium name="RefSeq"/>
        </authorList>
    </citation>
    <scope>IDENTIFICATION</scope>
    <source>
        <strain evidence="3">CBS 781.70</strain>
    </source>
</reference>
<name>A0A6G1FRR9_9PEZI</name>
<protein>
    <submittedName>
        <fullName evidence="1 3">Uncharacterized protein</fullName>
    </submittedName>
</protein>
<evidence type="ECO:0000313" key="1">
    <source>
        <dbReference type="EMBL" id="KAF1808545.1"/>
    </source>
</evidence>
<evidence type="ECO:0000313" key="3">
    <source>
        <dbReference type="RefSeq" id="XP_033530176.1"/>
    </source>
</evidence>
<reference evidence="3" key="2">
    <citation type="submission" date="2020-04" db="EMBL/GenBank/DDBJ databases">
        <authorList>
            <consortium name="NCBI Genome Project"/>
        </authorList>
    </citation>
    <scope>NUCLEOTIDE SEQUENCE</scope>
    <source>
        <strain evidence="3">CBS 781.70</strain>
    </source>
</reference>
<keyword evidence="2" id="KW-1185">Reference proteome</keyword>
<reference evidence="1 3" key="1">
    <citation type="submission" date="2020-01" db="EMBL/GenBank/DDBJ databases">
        <authorList>
            <consortium name="DOE Joint Genome Institute"/>
            <person name="Haridas S."/>
            <person name="Albert R."/>
            <person name="Binder M."/>
            <person name="Bloem J."/>
            <person name="Labutti K."/>
            <person name="Salamov A."/>
            <person name="Andreopoulos B."/>
            <person name="Baker S.E."/>
            <person name="Barry K."/>
            <person name="Bills G."/>
            <person name="Bluhm B.H."/>
            <person name="Cannon C."/>
            <person name="Castanera R."/>
            <person name="Culley D.E."/>
            <person name="Daum C."/>
            <person name="Ezra D."/>
            <person name="Gonzalez J.B."/>
            <person name="Henrissat B."/>
            <person name="Kuo A."/>
            <person name="Liang C."/>
            <person name="Lipzen A."/>
            <person name="Lutzoni F."/>
            <person name="Magnuson J."/>
            <person name="Mondo S."/>
            <person name="Nolan M."/>
            <person name="Ohm R."/>
            <person name="Pangilinan J."/>
            <person name="Park H.-J."/>
            <person name="Ramirez L."/>
            <person name="Alfaro M."/>
            <person name="Sun H."/>
            <person name="Tritt A."/>
            <person name="Yoshinaga Y."/>
            <person name="Zwiers L.-H."/>
            <person name="Turgeon B.G."/>
            <person name="Goodwin S.B."/>
            <person name="Spatafora J.W."/>
            <person name="Crous P.W."/>
            <person name="Grigoriev I.V."/>
        </authorList>
    </citation>
    <scope>NUCLEOTIDE SEQUENCE</scope>
    <source>
        <strain evidence="1 3">CBS 781.70</strain>
    </source>
</reference>
<dbReference type="EMBL" id="ML975182">
    <property type="protein sequence ID" value="KAF1808545.1"/>
    <property type="molecule type" value="Genomic_DNA"/>
</dbReference>
<dbReference type="RefSeq" id="XP_033530176.1">
    <property type="nucleotide sequence ID" value="XM_033674456.1"/>
</dbReference>
<accession>A0A6G1FRR9</accession>
<sequence length="226" mass="25382">MTAHDARPISKPTTTIYTSSLPELQFPLRWAERTWERRGRRGDGKSCILAIHLWRLRGDQPRDVWAGMGDIGSGVGLTFIVYWVGCWGAEDRVGVSGVVRSEGLASCGSLSIIYIIVYTCAKFRDPWSRGGGALVQVEIDGHIADWYCRLEQLVTSERERELVPAGEWTRCDLDDATQNAVAAQLRSSVKRGGWIYPELVFEMAETFRFGTDSGLRRQRSNTEHEG</sequence>
<dbReference type="GeneID" id="54415026"/>
<dbReference type="AlphaFoldDB" id="A0A6G1FRR9"/>